<keyword evidence="4" id="KW-0521">NADP</keyword>
<evidence type="ECO:0000313" key="10">
    <source>
        <dbReference type="Proteomes" id="UP000323166"/>
    </source>
</evidence>
<proteinExistence type="inferred from homology"/>
<dbReference type="GO" id="GO:0004345">
    <property type="term" value="F:glucose-6-phosphate dehydrogenase activity"/>
    <property type="evidence" value="ECO:0007669"/>
    <property type="project" value="InterPro"/>
</dbReference>
<dbReference type="Gene3D" id="3.30.360.10">
    <property type="entry name" value="Dihydrodipicolinate Reductase, domain 2"/>
    <property type="match status" value="1"/>
</dbReference>
<dbReference type="NCBIfam" id="TIGR00871">
    <property type="entry name" value="zwf"/>
    <property type="match status" value="1"/>
</dbReference>
<accession>A0A5S4ZVS3</accession>
<evidence type="ECO:0000256" key="6">
    <source>
        <dbReference type="ARBA" id="ARBA00023277"/>
    </source>
</evidence>
<feature type="domain" description="Glucose-6-phosphate dehydrogenase C-terminal" evidence="8">
    <location>
        <begin position="30"/>
        <end position="326"/>
    </location>
</feature>
<evidence type="ECO:0000256" key="4">
    <source>
        <dbReference type="ARBA" id="ARBA00022857"/>
    </source>
</evidence>
<dbReference type="InterPro" id="IPR001282">
    <property type="entry name" value="G6P_DH"/>
</dbReference>
<comment type="caution">
    <text evidence="9">The sequence shown here is derived from an EMBL/GenBank/DDBJ whole genome shotgun (WGS) entry which is preliminary data.</text>
</comment>
<protein>
    <submittedName>
        <fullName evidence="9">Glucose-6-phosphate 1-dehydrogenase</fullName>
    </submittedName>
</protein>
<sequence length="330" mass="38016">MNQKITRAFAEKNIYRIDHYLGKEMLQNIMVIRFANMFLEPIWNNQYIDNIQITSCEKVGVEDRGGYYEQAGALLDMVQNHMLQLLTLTAMEPPASLGTEDVRNEKVKVLSALQEFSPELVLKNAVRGQYGPGTAQGKPVPGYRQEERVAPDSNIETFIAIKVYVENFRWAGVPFYIRTGKRMPFKSTQIIVQFKSLPKILYARQNGQLQPNLLVIKIQPQEGVFFQFNAKKQGTVCRIVPVQMDFCQNCAGELNSPEAYERLLFDALRGDSTLFTRWDEVEYSWRFVDTIAATWRQHAPAFPNYPAGNWGPREAEELIARDGRRWLHIK</sequence>
<dbReference type="InterPro" id="IPR036291">
    <property type="entry name" value="NAD(P)-bd_dom_sf"/>
</dbReference>
<keyword evidence="10" id="KW-1185">Reference proteome</keyword>
<reference evidence="9 10" key="1">
    <citation type="submission" date="2019-07" db="EMBL/GenBank/DDBJ databases">
        <title>Genomic Encyclopedia of Type Strains, Phase I: the one thousand microbial genomes (KMG-I) project.</title>
        <authorList>
            <person name="Kyrpides N."/>
        </authorList>
    </citation>
    <scope>NUCLEOTIDE SEQUENCE [LARGE SCALE GENOMIC DNA]</scope>
    <source>
        <strain evidence="9 10">DSM 6562</strain>
    </source>
</reference>
<dbReference type="PROSITE" id="PS00069">
    <property type="entry name" value="G6P_DEHYDROGENASE"/>
    <property type="match status" value="1"/>
</dbReference>
<keyword evidence="6" id="KW-0119">Carbohydrate metabolism</keyword>
<dbReference type="SUPFAM" id="SSF55347">
    <property type="entry name" value="Glyceraldehyde-3-phosphate dehydrogenase-like, C-terminal domain"/>
    <property type="match status" value="1"/>
</dbReference>
<dbReference type="Proteomes" id="UP000323166">
    <property type="component" value="Unassembled WGS sequence"/>
</dbReference>
<dbReference type="GO" id="GO:0009051">
    <property type="term" value="P:pentose-phosphate shunt, oxidative branch"/>
    <property type="evidence" value="ECO:0007669"/>
    <property type="project" value="TreeGrafter"/>
</dbReference>
<keyword evidence="3" id="KW-0313">Glucose metabolism</keyword>
<evidence type="ECO:0000259" key="7">
    <source>
        <dbReference type="Pfam" id="PF00479"/>
    </source>
</evidence>
<feature type="domain" description="Glucose-6-phosphate dehydrogenase NAD-binding" evidence="7">
    <location>
        <begin position="1"/>
        <end position="28"/>
    </location>
</feature>
<dbReference type="GO" id="GO:0006006">
    <property type="term" value="P:glucose metabolic process"/>
    <property type="evidence" value="ECO:0007669"/>
    <property type="project" value="UniProtKB-KW"/>
</dbReference>
<dbReference type="GO" id="GO:0005829">
    <property type="term" value="C:cytosol"/>
    <property type="evidence" value="ECO:0007669"/>
    <property type="project" value="TreeGrafter"/>
</dbReference>
<dbReference type="EMBL" id="VNHM01000003">
    <property type="protein sequence ID" value="TYO96875.1"/>
    <property type="molecule type" value="Genomic_DNA"/>
</dbReference>
<dbReference type="InterPro" id="IPR022675">
    <property type="entry name" value="G6P_DH_C"/>
</dbReference>
<dbReference type="PRINTS" id="PR00079">
    <property type="entry name" value="G6PDHDRGNASE"/>
</dbReference>
<evidence type="ECO:0000313" key="9">
    <source>
        <dbReference type="EMBL" id="TYO96875.1"/>
    </source>
</evidence>
<evidence type="ECO:0000259" key="8">
    <source>
        <dbReference type="Pfam" id="PF02781"/>
    </source>
</evidence>
<evidence type="ECO:0000256" key="5">
    <source>
        <dbReference type="ARBA" id="ARBA00023002"/>
    </source>
</evidence>
<dbReference type="UniPathway" id="UPA00115"/>
<dbReference type="Pfam" id="PF02781">
    <property type="entry name" value="G6PD_C"/>
    <property type="match status" value="1"/>
</dbReference>
<organism evidence="9 10">
    <name type="scientific">Desulfallas thermosapovorans DSM 6562</name>
    <dbReference type="NCBI Taxonomy" id="1121431"/>
    <lineage>
        <taxon>Bacteria</taxon>
        <taxon>Bacillati</taxon>
        <taxon>Bacillota</taxon>
        <taxon>Clostridia</taxon>
        <taxon>Eubacteriales</taxon>
        <taxon>Desulfallaceae</taxon>
        <taxon>Desulfallas</taxon>
    </lineage>
</organism>
<dbReference type="Pfam" id="PF00479">
    <property type="entry name" value="G6PD_N"/>
    <property type="match status" value="1"/>
</dbReference>
<dbReference type="GO" id="GO:0050661">
    <property type="term" value="F:NADP binding"/>
    <property type="evidence" value="ECO:0007669"/>
    <property type="project" value="InterPro"/>
</dbReference>
<dbReference type="RefSeq" id="WP_243131615.1">
    <property type="nucleotide sequence ID" value="NZ_VNHM01000003.1"/>
</dbReference>
<dbReference type="SUPFAM" id="SSF51735">
    <property type="entry name" value="NAD(P)-binding Rossmann-fold domains"/>
    <property type="match status" value="1"/>
</dbReference>
<dbReference type="AlphaFoldDB" id="A0A5S4ZVS3"/>
<gene>
    <name evidence="9" type="ORF">LX24_00685</name>
</gene>
<dbReference type="PANTHER" id="PTHR23429:SF0">
    <property type="entry name" value="GLUCOSE-6-PHOSPHATE 1-DEHYDROGENASE"/>
    <property type="match status" value="1"/>
</dbReference>
<evidence type="ECO:0000256" key="2">
    <source>
        <dbReference type="ARBA" id="ARBA00009975"/>
    </source>
</evidence>
<dbReference type="PANTHER" id="PTHR23429">
    <property type="entry name" value="GLUCOSE-6-PHOSPHATE 1-DEHYDROGENASE G6PD"/>
    <property type="match status" value="1"/>
</dbReference>
<dbReference type="InterPro" id="IPR022674">
    <property type="entry name" value="G6P_DH_NAD-bd"/>
</dbReference>
<comment type="pathway">
    <text evidence="1">Carbohydrate degradation; pentose phosphate pathway; D-ribulose 5-phosphate from D-glucose 6-phosphate (oxidative stage): step 1/3.</text>
</comment>
<keyword evidence="5" id="KW-0560">Oxidoreductase</keyword>
<name>A0A5S4ZVS3_9FIRM</name>
<evidence type="ECO:0000256" key="3">
    <source>
        <dbReference type="ARBA" id="ARBA00022526"/>
    </source>
</evidence>
<comment type="similarity">
    <text evidence="2">Belongs to the glucose-6-phosphate dehydrogenase family.</text>
</comment>
<dbReference type="InterPro" id="IPR019796">
    <property type="entry name" value="G6P_DH_AS"/>
</dbReference>
<evidence type="ECO:0000256" key="1">
    <source>
        <dbReference type="ARBA" id="ARBA00004937"/>
    </source>
</evidence>